<name>A0A2S6NEN1_9HYPH</name>
<reference evidence="5 6" key="1">
    <citation type="journal article" date="2018" name="Arch. Microbiol.">
        <title>New insights into the metabolic potential of the phototrophic purple bacterium Rhodopila globiformis DSM 161(T) from its draft genome sequence and evidence for a vanadium-dependent nitrogenase.</title>
        <authorList>
            <person name="Imhoff J.F."/>
            <person name="Rahn T."/>
            <person name="Kunzel S."/>
            <person name="Neulinger S.C."/>
        </authorList>
    </citation>
    <scope>NUCLEOTIDE SEQUENCE [LARGE SCALE GENOMIC DNA]</scope>
    <source>
        <strain evidence="5 6">DSM 16996</strain>
    </source>
</reference>
<gene>
    <name evidence="5" type="ORF">CCR94_02925</name>
</gene>
<dbReference type="InterPro" id="IPR008258">
    <property type="entry name" value="Transglycosylase_SLT_dom_1"/>
</dbReference>
<evidence type="ECO:0000256" key="2">
    <source>
        <dbReference type="SAM" id="MobiDB-lite"/>
    </source>
</evidence>
<protein>
    <recommendedName>
        <fullName evidence="4">Transglycosylase SLT domain-containing protein</fullName>
    </recommendedName>
</protein>
<dbReference type="AlphaFoldDB" id="A0A2S6NEN1"/>
<dbReference type="Proteomes" id="UP000239089">
    <property type="component" value="Unassembled WGS sequence"/>
</dbReference>
<comment type="caution">
    <text evidence="5">The sequence shown here is derived from an EMBL/GenBank/DDBJ whole genome shotgun (WGS) entry which is preliminary data.</text>
</comment>
<dbReference type="Gene3D" id="1.10.530.10">
    <property type="match status" value="1"/>
</dbReference>
<evidence type="ECO:0000259" key="4">
    <source>
        <dbReference type="Pfam" id="PF01464"/>
    </source>
</evidence>
<dbReference type="CDD" id="cd00254">
    <property type="entry name" value="LT-like"/>
    <property type="match status" value="1"/>
</dbReference>
<feature type="chain" id="PRO_5044005704" description="Transglycosylase SLT domain-containing protein" evidence="3">
    <location>
        <begin position="21"/>
        <end position="255"/>
    </location>
</feature>
<accession>A0A2S6NEN1</accession>
<dbReference type="InterPro" id="IPR023346">
    <property type="entry name" value="Lysozyme-like_dom_sf"/>
</dbReference>
<dbReference type="OrthoDB" id="9788661at2"/>
<dbReference type="Pfam" id="PF01464">
    <property type="entry name" value="SLT"/>
    <property type="match status" value="1"/>
</dbReference>
<evidence type="ECO:0000313" key="6">
    <source>
        <dbReference type="Proteomes" id="UP000239089"/>
    </source>
</evidence>
<comment type="similarity">
    <text evidence="1">Belongs to the virb1 family.</text>
</comment>
<feature type="region of interest" description="Disordered" evidence="2">
    <location>
        <begin position="219"/>
        <end position="255"/>
    </location>
</feature>
<feature type="domain" description="Transglycosylase SLT" evidence="4">
    <location>
        <begin position="111"/>
        <end position="209"/>
    </location>
</feature>
<feature type="signal peptide" evidence="3">
    <location>
        <begin position="1"/>
        <end position="20"/>
    </location>
</feature>
<keyword evidence="3" id="KW-0732">Signal</keyword>
<evidence type="ECO:0000256" key="1">
    <source>
        <dbReference type="ARBA" id="ARBA00009387"/>
    </source>
</evidence>
<feature type="compositionally biased region" description="Low complexity" evidence="2">
    <location>
        <begin position="228"/>
        <end position="237"/>
    </location>
</feature>
<dbReference type="EMBL" id="NHSJ01000029">
    <property type="protein sequence ID" value="PPQ33092.1"/>
    <property type="molecule type" value="Genomic_DNA"/>
</dbReference>
<organism evidence="5 6">
    <name type="scientific">Rhodoblastus sphagnicola</name>
    <dbReference type="NCBI Taxonomy" id="333368"/>
    <lineage>
        <taxon>Bacteria</taxon>
        <taxon>Pseudomonadati</taxon>
        <taxon>Pseudomonadota</taxon>
        <taxon>Alphaproteobacteria</taxon>
        <taxon>Hyphomicrobiales</taxon>
        <taxon>Rhodoblastaceae</taxon>
        <taxon>Rhodoblastus</taxon>
    </lineage>
</organism>
<sequence length="255" mass="27371">MAQALTRALLLFTLASPAFAGGLPAHPPVPPVRPAFPGDPPPEALTPEPEQQGVVDLTPAEQPAPVNVPTPPEARVDLPQPPYDPRLDKPGVDELDPDGFSLAEKSGLADLTRKYAARHGVPLALLHRIIMRESKYHPNLMHRRYYGLMQITSATARGMGYKGAPKGLLDAETNLAYATPYLANAWALADGDMDRAVRLYASGYYYTAKTKGLLGAMRHAHSPPITPEPAAQEQPTLAAPPPPPQTGVFGGLFDR</sequence>
<dbReference type="RefSeq" id="WP_104506387.1">
    <property type="nucleotide sequence ID" value="NZ_JACIGC010000033.1"/>
</dbReference>
<dbReference type="SUPFAM" id="SSF53955">
    <property type="entry name" value="Lysozyme-like"/>
    <property type="match status" value="1"/>
</dbReference>
<evidence type="ECO:0000256" key="3">
    <source>
        <dbReference type="SAM" id="SignalP"/>
    </source>
</evidence>
<evidence type="ECO:0000313" key="5">
    <source>
        <dbReference type="EMBL" id="PPQ33092.1"/>
    </source>
</evidence>
<feature type="compositionally biased region" description="Pro residues" evidence="2">
    <location>
        <begin position="30"/>
        <end position="44"/>
    </location>
</feature>
<feature type="region of interest" description="Disordered" evidence="2">
    <location>
        <begin position="30"/>
        <end position="89"/>
    </location>
</feature>
<proteinExistence type="inferred from homology"/>
<keyword evidence="6" id="KW-1185">Reference proteome</keyword>